<feature type="signal peptide" evidence="1">
    <location>
        <begin position="1"/>
        <end position="18"/>
    </location>
</feature>
<proteinExistence type="predicted"/>
<protein>
    <submittedName>
        <fullName evidence="2">Uncharacterized protein</fullName>
    </submittedName>
</protein>
<dbReference type="EMBL" id="PUIN01000013">
    <property type="protein sequence ID" value="PQP00697.1"/>
    <property type="molecule type" value="Genomic_DNA"/>
</dbReference>
<sequence>MKTTLTFMLLALASAAHANSLPGIPAFDVDCPGKIMVHADQDGPVMINSKEAQTKMINDRLFEAKGPDVTISISIADDDTVAVTYTSKKGGNGICQSVDD</sequence>
<dbReference type="Proteomes" id="UP000239687">
    <property type="component" value="Unassembled WGS sequence"/>
</dbReference>
<gene>
    <name evidence="2" type="ORF">C5612_22370</name>
</gene>
<evidence type="ECO:0000313" key="2">
    <source>
        <dbReference type="EMBL" id="PQP00697.1"/>
    </source>
</evidence>
<organism evidence="2 3">
    <name type="scientific">Pseudomonas frederiksbergensis</name>
    <dbReference type="NCBI Taxonomy" id="104087"/>
    <lineage>
        <taxon>Bacteria</taxon>
        <taxon>Pseudomonadati</taxon>
        <taxon>Pseudomonadota</taxon>
        <taxon>Gammaproteobacteria</taxon>
        <taxon>Pseudomonadales</taxon>
        <taxon>Pseudomonadaceae</taxon>
        <taxon>Pseudomonas</taxon>
    </lineage>
</organism>
<comment type="caution">
    <text evidence="2">The sequence shown here is derived from an EMBL/GenBank/DDBJ whole genome shotgun (WGS) entry which is preliminary data.</text>
</comment>
<dbReference type="RefSeq" id="WP_018929755.1">
    <property type="nucleotide sequence ID" value="NZ_JBNDKP010000002.1"/>
</dbReference>
<accession>A0A2S8HDU4</accession>
<evidence type="ECO:0000256" key="1">
    <source>
        <dbReference type="SAM" id="SignalP"/>
    </source>
</evidence>
<name>A0A2S8HDU4_9PSED</name>
<reference evidence="2 3" key="1">
    <citation type="submission" date="2018-02" db="EMBL/GenBank/DDBJ databases">
        <title>Draft genome sequencing of Pseudomonas frederiksbergensis 11-D3.</title>
        <authorList>
            <person name="Zheng B.-X."/>
        </authorList>
    </citation>
    <scope>NUCLEOTIDE SEQUENCE [LARGE SCALE GENOMIC DNA]</scope>
    <source>
        <strain evidence="2 3">11-D3</strain>
    </source>
</reference>
<keyword evidence="1" id="KW-0732">Signal</keyword>
<evidence type="ECO:0000313" key="3">
    <source>
        <dbReference type="Proteomes" id="UP000239687"/>
    </source>
</evidence>
<dbReference type="AlphaFoldDB" id="A0A2S8HDU4"/>
<feature type="chain" id="PRO_5015490975" evidence="1">
    <location>
        <begin position="19"/>
        <end position="100"/>
    </location>
</feature>